<proteinExistence type="predicted"/>
<evidence type="ECO:0000313" key="2">
    <source>
        <dbReference type="Proteomes" id="UP000242715"/>
    </source>
</evidence>
<dbReference type="AlphaFoldDB" id="A0A2Z6MTH5"/>
<name>A0A2Z6MTH5_TRISU</name>
<sequence length="68" mass="7536">MYSSVPGLRLVSSTGKLVISVVVDVMVERLQLVVHRCIVDGTMPRDFKVILPIMQLQAESHGITRNMA</sequence>
<reference evidence="2" key="1">
    <citation type="journal article" date="2017" name="Front. Plant Sci.">
        <title>Climate Clever Clovers: New Paradigm to Reduce the Environmental Footprint of Ruminants by Breeding Low Methanogenic Forages Utilizing Haplotype Variation.</title>
        <authorList>
            <person name="Kaur P."/>
            <person name="Appels R."/>
            <person name="Bayer P.E."/>
            <person name="Keeble-Gagnere G."/>
            <person name="Wang J."/>
            <person name="Hirakawa H."/>
            <person name="Shirasawa K."/>
            <person name="Vercoe P."/>
            <person name="Stefanova K."/>
            <person name="Durmic Z."/>
            <person name="Nichols P."/>
            <person name="Revell C."/>
            <person name="Isobe S.N."/>
            <person name="Edwards D."/>
            <person name="Erskine W."/>
        </authorList>
    </citation>
    <scope>NUCLEOTIDE SEQUENCE [LARGE SCALE GENOMIC DNA]</scope>
    <source>
        <strain evidence="2">cv. Daliak</strain>
    </source>
</reference>
<keyword evidence="2" id="KW-1185">Reference proteome</keyword>
<protein>
    <submittedName>
        <fullName evidence="1">Uncharacterized protein</fullName>
    </submittedName>
</protein>
<organism evidence="1 2">
    <name type="scientific">Trifolium subterraneum</name>
    <name type="common">Subterranean clover</name>
    <dbReference type="NCBI Taxonomy" id="3900"/>
    <lineage>
        <taxon>Eukaryota</taxon>
        <taxon>Viridiplantae</taxon>
        <taxon>Streptophyta</taxon>
        <taxon>Embryophyta</taxon>
        <taxon>Tracheophyta</taxon>
        <taxon>Spermatophyta</taxon>
        <taxon>Magnoliopsida</taxon>
        <taxon>eudicotyledons</taxon>
        <taxon>Gunneridae</taxon>
        <taxon>Pentapetalae</taxon>
        <taxon>rosids</taxon>
        <taxon>fabids</taxon>
        <taxon>Fabales</taxon>
        <taxon>Fabaceae</taxon>
        <taxon>Papilionoideae</taxon>
        <taxon>50 kb inversion clade</taxon>
        <taxon>NPAAA clade</taxon>
        <taxon>Hologalegina</taxon>
        <taxon>IRL clade</taxon>
        <taxon>Trifolieae</taxon>
        <taxon>Trifolium</taxon>
    </lineage>
</organism>
<gene>
    <name evidence="1" type="ORF">TSUD_160670</name>
</gene>
<evidence type="ECO:0000313" key="1">
    <source>
        <dbReference type="EMBL" id="GAU35416.1"/>
    </source>
</evidence>
<accession>A0A2Z6MTH5</accession>
<dbReference type="Proteomes" id="UP000242715">
    <property type="component" value="Unassembled WGS sequence"/>
</dbReference>
<dbReference type="EMBL" id="DF973589">
    <property type="protein sequence ID" value="GAU35416.1"/>
    <property type="molecule type" value="Genomic_DNA"/>
</dbReference>